<dbReference type="PRINTS" id="PR00723">
    <property type="entry name" value="SUBTILISIN"/>
</dbReference>
<dbReference type="RefSeq" id="WP_345232768.1">
    <property type="nucleotide sequence ID" value="NZ_BAABGZ010000004.1"/>
</dbReference>
<sequence>MPLKPHAVLLALAGSFFILEAQAQTNPALRWQHLDMQADGVPGISADRAYRELLKDRQPTPVLVAVIDSGIDSTHEDLKPMLWLNPREIGGNGVDDDKNGYVDDRRGWSFLGNKSGQNITAETIEDTRLYARLKPLYNGKKRPKKPGQQAEYDLYQRVKASYEQKRKEAEQQYEELSRNYILNRDLFAKMKAELGVTRLDTATLRRAAAASTETSKTAGRVNGFLRRNGYPDTEASLEALSKYMASAKDKLDTHLNPAFNPRGLVGDDPNNLSERLYGNADIQGPDASHGTHVAGIIGADRANQRGLEGIAGPWVRIMGVRSTPNGDERDKDVANAIRYAVDNGAQIINMSFGKSFSPDKAAVDAALQYADQKNVLVIHSAGNSNQNLDSIPDFPSPRYLSGQEIPNMLTVGASGRHNTLELAAPFSNYGKTMVDVFAPGVEIYSSTPGNGYAKKSGTSMAAPVVAGMAAVLKAYFPQLTAGQLKQLIMQSAVPYHTQVYRPGTREPMDFANLSKTGGIVNLYEAVKLAQAGGGK</sequence>
<evidence type="ECO:0000256" key="7">
    <source>
        <dbReference type="SAM" id="Coils"/>
    </source>
</evidence>
<feature type="active site" description="Charge relay system" evidence="5">
    <location>
        <position position="459"/>
    </location>
</feature>
<dbReference type="Pfam" id="PF00082">
    <property type="entry name" value="Peptidase_S8"/>
    <property type="match status" value="1"/>
</dbReference>
<dbReference type="EMBL" id="BAABGZ010000004">
    <property type="protein sequence ID" value="GAA4346422.1"/>
    <property type="molecule type" value="Genomic_DNA"/>
</dbReference>
<reference evidence="11" key="1">
    <citation type="journal article" date="2019" name="Int. J. Syst. Evol. Microbiol.">
        <title>The Global Catalogue of Microorganisms (GCM) 10K type strain sequencing project: providing services to taxonomists for standard genome sequencing and annotation.</title>
        <authorList>
            <consortium name="The Broad Institute Genomics Platform"/>
            <consortium name="The Broad Institute Genome Sequencing Center for Infectious Disease"/>
            <person name="Wu L."/>
            <person name="Ma J."/>
        </authorList>
    </citation>
    <scope>NUCLEOTIDE SEQUENCE [LARGE SCALE GENOMIC DNA]</scope>
    <source>
        <strain evidence="11">JCM 17923</strain>
    </source>
</reference>
<keyword evidence="8" id="KW-0732">Signal</keyword>
<dbReference type="PROSITE" id="PS51892">
    <property type="entry name" value="SUBTILASE"/>
    <property type="match status" value="1"/>
</dbReference>
<dbReference type="Gene3D" id="3.40.50.200">
    <property type="entry name" value="Peptidase S8/S53 domain"/>
    <property type="match status" value="2"/>
</dbReference>
<dbReference type="InterPro" id="IPR023827">
    <property type="entry name" value="Peptidase_S8_Asp-AS"/>
</dbReference>
<evidence type="ECO:0000256" key="5">
    <source>
        <dbReference type="PROSITE-ProRule" id="PRU01240"/>
    </source>
</evidence>
<dbReference type="PANTHER" id="PTHR43399">
    <property type="entry name" value="SUBTILISIN-RELATED"/>
    <property type="match status" value="1"/>
</dbReference>
<evidence type="ECO:0000256" key="1">
    <source>
        <dbReference type="ARBA" id="ARBA00011073"/>
    </source>
</evidence>
<dbReference type="InterPro" id="IPR034080">
    <property type="entry name" value="Protease_P7-like_dom"/>
</dbReference>
<name>A0ABP8HX29_9BACT</name>
<keyword evidence="7" id="KW-0175">Coiled coil</keyword>
<dbReference type="InterPro" id="IPR051048">
    <property type="entry name" value="Peptidase_S8/S53_subtilisin"/>
</dbReference>
<dbReference type="CDD" id="cd07483">
    <property type="entry name" value="Peptidases_S8_Subtilisin_Novo-like"/>
    <property type="match status" value="1"/>
</dbReference>
<evidence type="ECO:0000256" key="3">
    <source>
        <dbReference type="ARBA" id="ARBA00022801"/>
    </source>
</evidence>
<keyword evidence="2 5" id="KW-0645">Protease</keyword>
<dbReference type="PROSITE" id="PS00136">
    <property type="entry name" value="SUBTILASE_ASP"/>
    <property type="match status" value="1"/>
</dbReference>
<keyword evidence="3 5" id="KW-0378">Hydrolase</keyword>
<keyword evidence="4 5" id="KW-0720">Serine protease</keyword>
<comment type="caution">
    <text evidence="10">The sequence shown here is derived from an EMBL/GenBank/DDBJ whole genome shotgun (WGS) entry which is preliminary data.</text>
</comment>
<evidence type="ECO:0000256" key="4">
    <source>
        <dbReference type="ARBA" id="ARBA00022825"/>
    </source>
</evidence>
<keyword evidence="11" id="KW-1185">Reference proteome</keyword>
<evidence type="ECO:0000256" key="6">
    <source>
        <dbReference type="RuleBase" id="RU003355"/>
    </source>
</evidence>
<evidence type="ECO:0000256" key="2">
    <source>
        <dbReference type="ARBA" id="ARBA00022670"/>
    </source>
</evidence>
<feature type="chain" id="PRO_5046535238" evidence="8">
    <location>
        <begin position="24"/>
        <end position="535"/>
    </location>
</feature>
<proteinExistence type="inferred from homology"/>
<dbReference type="InterPro" id="IPR000209">
    <property type="entry name" value="Peptidase_S8/S53_dom"/>
</dbReference>
<feature type="coiled-coil region" evidence="7">
    <location>
        <begin position="152"/>
        <end position="179"/>
    </location>
</feature>
<protein>
    <submittedName>
        <fullName evidence="10">S8 family peptidase</fullName>
    </submittedName>
</protein>
<dbReference type="InterPro" id="IPR036852">
    <property type="entry name" value="Peptidase_S8/S53_dom_sf"/>
</dbReference>
<evidence type="ECO:0000313" key="10">
    <source>
        <dbReference type="EMBL" id="GAA4346422.1"/>
    </source>
</evidence>
<feature type="domain" description="Peptidase S8/S53" evidence="9">
    <location>
        <begin position="62"/>
        <end position="492"/>
    </location>
</feature>
<organism evidence="10 11">
    <name type="scientific">Hymenobacter saemangeumensis</name>
    <dbReference type="NCBI Taxonomy" id="1084522"/>
    <lineage>
        <taxon>Bacteria</taxon>
        <taxon>Pseudomonadati</taxon>
        <taxon>Bacteroidota</taxon>
        <taxon>Cytophagia</taxon>
        <taxon>Cytophagales</taxon>
        <taxon>Hymenobacteraceae</taxon>
        <taxon>Hymenobacter</taxon>
    </lineage>
</organism>
<accession>A0ABP8HX29</accession>
<dbReference type="PANTHER" id="PTHR43399:SF4">
    <property type="entry name" value="CELL WALL-ASSOCIATED PROTEASE"/>
    <property type="match status" value="1"/>
</dbReference>
<dbReference type="InterPro" id="IPR023828">
    <property type="entry name" value="Peptidase_S8_Ser-AS"/>
</dbReference>
<dbReference type="PROSITE" id="PS00138">
    <property type="entry name" value="SUBTILASE_SER"/>
    <property type="match status" value="1"/>
</dbReference>
<dbReference type="InterPro" id="IPR022398">
    <property type="entry name" value="Peptidase_S8_His-AS"/>
</dbReference>
<dbReference type="Proteomes" id="UP001501153">
    <property type="component" value="Unassembled WGS sequence"/>
</dbReference>
<feature type="active site" description="Charge relay system" evidence="5">
    <location>
        <position position="289"/>
    </location>
</feature>
<dbReference type="SUPFAM" id="SSF52743">
    <property type="entry name" value="Subtilisin-like"/>
    <property type="match status" value="1"/>
</dbReference>
<feature type="active site" description="Charge relay system" evidence="5">
    <location>
        <position position="68"/>
    </location>
</feature>
<feature type="signal peptide" evidence="8">
    <location>
        <begin position="1"/>
        <end position="23"/>
    </location>
</feature>
<evidence type="ECO:0000313" key="11">
    <source>
        <dbReference type="Proteomes" id="UP001501153"/>
    </source>
</evidence>
<dbReference type="PROSITE" id="PS00137">
    <property type="entry name" value="SUBTILASE_HIS"/>
    <property type="match status" value="1"/>
</dbReference>
<evidence type="ECO:0000256" key="8">
    <source>
        <dbReference type="SAM" id="SignalP"/>
    </source>
</evidence>
<gene>
    <name evidence="10" type="ORF">GCM10023185_00830</name>
</gene>
<dbReference type="InterPro" id="IPR015500">
    <property type="entry name" value="Peptidase_S8_subtilisin-rel"/>
</dbReference>
<comment type="similarity">
    <text evidence="1 5 6">Belongs to the peptidase S8 family.</text>
</comment>
<evidence type="ECO:0000259" key="9">
    <source>
        <dbReference type="Pfam" id="PF00082"/>
    </source>
</evidence>